<dbReference type="InterPro" id="IPR009057">
    <property type="entry name" value="Homeodomain-like_sf"/>
</dbReference>
<evidence type="ECO:0000313" key="4">
    <source>
        <dbReference type="EMBL" id="GAA2399108.1"/>
    </source>
</evidence>
<dbReference type="SUPFAM" id="SSF46689">
    <property type="entry name" value="Homeodomain-like"/>
    <property type="match status" value="1"/>
</dbReference>
<feature type="domain" description="HTH tetR-type" evidence="3">
    <location>
        <begin position="1"/>
        <end position="55"/>
    </location>
</feature>
<dbReference type="InterPro" id="IPR041583">
    <property type="entry name" value="TetR_C_31"/>
</dbReference>
<proteinExistence type="predicted"/>
<dbReference type="InterPro" id="IPR001647">
    <property type="entry name" value="HTH_TetR"/>
</dbReference>
<evidence type="ECO:0000256" key="2">
    <source>
        <dbReference type="PROSITE-ProRule" id="PRU00335"/>
    </source>
</evidence>
<feature type="DNA-binding region" description="H-T-H motif" evidence="2">
    <location>
        <begin position="18"/>
        <end position="37"/>
    </location>
</feature>
<accession>A0ABP5VFF3</accession>
<keyword evidence="1 2" id="KW-0238">DNA-binding</keyword>
<dbReference type="InterPro" id="IPR050109">
    <property type="entry name" value="HTH-type_TetR-like_transc_reg"/>
</dbReference>
<organism evidence="4 5">
    <name type="scientific">Actinomadura vinacea</name>
    <dbReference type="NCBI Taxonomy" id="115336"/>
    <lineage>
        <taxon>Bacteria</taxon>
        <taxon>Bacillati</taxon>
        <taxon>Actinomycetota</taxon>
        <taxon>Actinomycetes</taxon>
        <taxon>Streptosporangiales</taxon>
        <taxon>Thermomonosporaceae</taxon>
        <taxon>Actinomadura</taxon>
    </lineage>
</organism>
<dbReference type="PANTHER" id="PTHR30055">
    <property type="entry name" value="HTH-TYPE TRANSCRIPTIONAL REGULATOR RUTR"/>
    <property type="match status" value="1"/>
</dbReference>
<dbReference type="Proteomes" id="UP001501231">
    <property type="component" value="Unassembled WGS sequence"/>
</dbReference>
<evidence type="ECO:0000313" key="5">
    <source>
        <dbReference type="Proteomes" id="UP001501231"/>
    </source>
</evidence>
<reference evidence="5" key="1">
    <citation type="journal article" date="2019" name="Int. J. Syst. Evol. Microbiol.">
        <title>The Global Catalogue of Microorganisms (GCM) 10K type strain sequencing project: providing services to taxonomists for standard genome sequencing and annotation.</title>
        <authorList>
            <consortium name="The Broad Institute Genomics Platform"/>
            <consortium name="The Broad Institute Genome Sequencing Center for Infectious Disease"/>
            <person name="Wu L."/>
            <person name="Ma J."/>
        </authorList>
    </citation>
    <scope>NUCLEOTIDE SEQUENCE [LARGE SCALE GENOMIC DNA]</scope>
    <source>
        <strain evidence="5">JCM 3325</strain>
    </source>
</reference>
<dbReference type="PANTHER" id="PTHR30055:SF219">
    <property type="entry name" value="TRANSCRIPTIONAL REGULATORY PROTEIN"/>
    <property type="match status" value="1"/>
</dbReference>
<name>A0ABP5VFF3_9ACTN</name>
<keyword evidence="5" id="KW-1185">Reference proteome</keyword>
<evidence type="ECO:0000256" key="1">
    <source>
        <dbReference type="ARBA" id="ARBA00023125"/>
    </source>
</evidence>
<dbReference type="Pfam" id="PF17940">
    <property type="entry name" value="TetR_C_31"/>
    <property type="match status" value="1"/>
</dbReference>
<gene>
    <name evidence="4" type="ORF">GCM10010191_02440</name>
</gene>
<dbReference type="Pfam" id="PF00440">
    <property type="entry name" value="TetR_N"/>
    <property type="match status" value="1"/>
</dbReference>
<dbReference type="PRINTS" id="PR00455">
    <property type="entry name" value="HTHTETR"/>
</dbReference>
<dbReference type="SUPFAM" id="SSF48498">
    <property type="entry name" value="Tetracyclin repressor-like, C-terminal domain"/>
    <property type="match status" value="1"/>
</dbReference>
<evidence type="ECO:0000259" key="3">
    <source>
        <dbReference type="PROSITE" id="PS50977"/>
    </source>
</evidence>
<protein>
    <submittedName>
        <fullName evidence="4">TetR/AcrR family transcriptional regulator</fullName>
    </submittedName>
</protein>
<dbReference type="Gene3D" id="1.10.357.10">
    <property type="entry name" value="Tetracycline Repressor, domain 2"/>
    <property type="match status" value="1"/>
</dbReference>
<dbReference type="EMBL" id="BAAARW010000001">
    <property type="protein sequence ID" value="GAA2399108.1"/>
    <property type="molecule type" value="Genomic_DNA"/>
</dbReference>
<sequence length="183" mass="19496">MLDAARKCLFDKGYERTTVRDLASTAGVSMAAIGYHFGSKEALLNQALFEALDSGEALFGGAADGATSVADLWRGLVEAFSGNTTFWLANLETVMLALRDPELRDQVAEGLRQGRTGMARVITGIDEAELPEETVRTLGSVQLALISGMMIQHLIAPQDAPTADEVMAGLAALNAHLPNYART</sequence>
<dbReference type="InterPro" id="IPR036271">
    <property type="entry name" value="Tet_transcr_reg_TetR-rel_C_sf"/>
</dbReference>
<dbReference type="PROSITE" id="PS50977">
    <property type="entry name" value="HTH_TETR_2"/>
    <property type="match status" value="1"/>
</dbReference>
<comment type="caution">
    <text evidence="4">The sequence shown here is derived from an EMBL/GenBank/DDBJ whole genome shotgun (WGS) entry which is preliminary data.</text>
</comment>